<dbReference type="InterPro" id="IPR010921">
    <property type="entry name" value="Trp_repressor/repl_initiator"/>
</dbReference>
<evidence type="ECO:0000256" key="3">
    <source>
        <dbReference type="ARBA" id="ARBA00022705"/>
    </source>
</evidence>
<dbReference type="InterPro" id="IPR018312">
    <property type="entry name" value="Chromosome_initiator_DnaA_CS"/>
</dbReference>
<feature type="domain" description="AAA+ ATPase" evidence="13">
    <location>
        <begin position="213"/>
        <end position="341"/>
    </location>
</feature>
<evidence type="ECO:0000256" key="11">
    <source>
        <dbReference type="RuleBase" id="RU004227"/>
    </source>
</evidence>
<feature type="region of interest" description="Domain IV, binds dsDNA" evidence="8">
    <location>
        <begin position="397"/>
        <end position="518"/>
    </location>
</feature>
<evidence type="ECO:0000256" key="4">
    <source>
        <dbReference type="ARBA" id="ARBA00022741"/>
    </source>
</evidence>
<evidence type="ECO:0000313" key="16">
    <source>
        <dbReference type="Proteomes" id="UP000013167"/>
    </source>
</evidence>
<evidence type="ECO:0000256" key="10">
    <source>
        <dbReference type="RuleBase" id="RU000577"/>
    </source>
</evidence>
<feature type="region of interest" description="Domain III, AAA+ region" evidence="8">
    <location>
        <begin position="180"/>
        <end position="396"/>
    </location>
</feature>
<dbReference type="Pfam" id="PF00308">
    <property type="entry name" value="Bac_DnaA"/>
    <property type="match status" value="1"/>
</dbReference>
<dbReference type="Pfam" id="PF08299">
    <property type="entry name" value="Bac_DnaA_C"/>
    <property type="match status" value="1"/>
</dbReference>
<dbReference type="InterPro" id="IPR020591">
    <property type="entry name" value="Chromosome_initiator_DnaA-like"/>
</dbReference>
<reference evidence="15 16" key="1">
    <citation type="journal article" date="2013" name="ISME J.">
        <title>A metabolic model for members of the genus Tetrasphaera involved in enhanced biological phosphorus removal.</title>
        <authorList>
            <person name="Kristiansen R."/>
            <person name="Nguyen H.T.T."/>
            <person name="Saunders A.M."/>
            <person name="Nielsen J.L."/>
            <person name="Wimmer R."/>
            <person name="Le V.Q."/>
            <person name="McIlroy S.J."/>
            <person name="Petrovski S."/>
            <person name="Seviour R.J."/>
            <person name="Calteau A."/>
            <person name="Nielsen K.L."/>
            <person name="Nielsen P.H."/>
        </authorList>
    </citation>
    <scope>NUCLEOTIDE SEQUENCE [LARGE SCALE GENOMIC DNA]</scope>
    <source>
        <strain evidence="15 16">Lp2</strain>
    </source>
</reference>
<comment type="function">
    <text evidence="8 10">Plays an essential role in the initiation and regulation of chromosomal replication. ATP-DnaA binds to the origin of replication (oriC) to initiate formation of the DNA replication initiation complex once per cell cycle. Binds the DnaA box (a 9 base pair repeat at the origin) and separates the double-stranded (ds)DNA. Forms a right-handed helical filament on oriC DNA; dsDNA binds to the exterior of the filament while single-stranded (ss)DNA is stabiized in the filament's interior. The ATP-DnaA-oriC complex binds and stabilizes one strand of the AT-rich DNA unwinding element (DUE), permitting loading of DNA polymerase. After initiation quickly degrades to an ADP-DnaA complex that is not apt for DNA replication. Binds acidic phospholipids.</text>
</comment>
<protein>
    <recommendedName>
        <fullName evidence="8 9">Chromosomal replication initiator protein DnaA</fullName>
    </recommendedName>
</protein>
<dbReference type="FunFam" id="1.10.8.60:FF:000003">
    <property type="entry name" value="Chromosomal replication initiator protein DnaA"/>
    <property type="match status" value="1"/>
</dbReference>
<dbReference type="GO" id="GO:0003688">
    <property type="term" value="F:DNA replication origin binding"/>
    <property type="evidence" value="ECO:0007669"/>
    <property type="project" value="UniProtKB-UniRule"/>
</dbReference>
<dbReference type="GO" id="GO:0008289">
    <property type="term" value="F:lipid binding"/>
    <property type="evidence" value="ECO:0007669"/>
    <property type="project" value="UniProtKB-KW"/>
</dbReference>
<dbReference type="Proteomes" id="UP000013167">
    <property type="component" value="Unassembled WGS sequence"/>
</dbReference>
<dbReference type="NCBIfam" id="NF010686">
    <property type="entry name" value="PRK14086.1"/>
    <property type="match status" value="1"/>
</dbReference>
<feature type="binding site" evidence="8">
    <location>
        <position position="227"/>
    </location>
    <ligand>
        <name>ATP</name>
        <dbReference type="ChEBI" id="CHEBI:30616"/>
    </ligand>
</feature>
<keyword evidence="4 8" id="KW-0547">Nucleotide-binding</keyword>
<dbReference type="GO" id="GO:0005524">
    <property type="term" value="F:ATP binding"/>
    <property type="evidence" value="ECO:0007669"/>
    <property type="project" value="UniProtKB-UniRule"/>
</dbReference>
<dbReference type="STRING" id="1193181.BN10_1250018"/>
<dbReference type="InterPro" id="IPR027417">
    <property type="entry name" value="P-loop_NTPase"/>
</dbReference>
<accession>N0DZW3</accession>
<evidence type="ECO:0000256" key="12">
    <source>
        <dbReference type="SAM" id="MobiDB-lite"/>
    </source>
</evidence>
<dbReference type="SMART" id="SM00382">
    <property type="entry name" value="AAA"/>
    <property type="match status" value="1"/>
</dbReference>
<dbReference type="PROSITE" id="PS01008">
    <property type="entry name" value="DNAA"/>
    <property type="match status" value="1"/>
</dbReference>
<proteinExistence type="inferred from homology"/>
<dbReference type="InterPro" id="IPR001957">
    <property type="entry name" value="Chromosome_initiator_DnaA"/>
</dbReference>
<evidence type="ECO:0000256" key="5">
    <source>
        <dbReference type="ARBA" id="ARBA00022840"/>
    </source>
</evidence>
<keyword evidence="7 8" id="KW-0238">DNA-binding</keyword>
<evidence type="ECO:0000256" key="6">
    <source>
        <dbReference type="ARBA" id="ARBA00023121"/>
    </source>
</evidence>
<keyword evidence="3 8" id="KW-0235">DNA replication</keyword>
<feature type="binding site" evidence="8">
    <location>
        <position position="226"/>
    </location>
    <ligand>
        <name>ATP</name>
        <dbReference type="ChEBI" id="CHEBI:30616"/>
    </ligand>
</feature>
<evidence type="ECO:0000256" key="1">
    <source>
        <dbReference type="ARBA" id="ARBA00006583"/>
    </source>
</evidence>
<evidence type="ECO:0000256" key="9">
    <source>
        <dbReference type="NCBIfam" id="TIGR00362"/>
    </source>
</evidence>
<feature type="binding site" evidence="8">
    <location>
        <position position="224"/>
    </location>
    <ligand>
        <name>ATP</name>
        <dbReference type="ChEBI" id="CHEBI:30616"/>
    </ligand>
</feature>
<comment type="similarity">
    <text evidence="1 8 11">Belongs to the DnaA family.</text>
</comment>
<dbReference type="GO" id="GO:0006270">
    <property type="term" value="P:DNA replication initiation"/>
    <property type="evidence" value="ECO:0007669"/>
    <property type="project" value="UniProtKB-UniRule"/>
</dbReference>
<dbReference type="SMART" id="SM00760">
    <property type="entry name" value="Bac_DnaA_C"/>
    <property type="match status" value="1"/>
</dbReference>
<comment type="caution">
    <text evidence="8">Lacks conserved residue(s) required for the propagation of feature annotation.</text>
</comment>
<gene>
    <name evidence="8 15" type="primary">dnaA</name>
    <name evidence="15" type="ORF">BN10_1250018</name>
</gene>
<dbReference type="InterPro" id="IPR038454">
    <property type="entry name" value="DnaA_N_sf"/>
</dbReference>
<feature type="domain" description="Chromosomal replication initiator DnaA C-terminal" evidence="14">
    <location>
        <begin position="424"/>
        <end position="492"/>
    </location>
</feature>
<feature type="region of interest" description="Disordered" evidence="12">
    <location>
        <begin position="150"/>
        <end position="171"/>
    </location>
</feature>
<dbReference type="InterPro" id="IPR013317">
    <property type="entry name" value="DnaA_dom"/>
</dbReference>
<dbReference type="CDD" id="cd00009">
    <property type="entry name" value="AAA"/>
    <property type="match status" value="1"/>
</dbReference>
<evidence type="ECO:0000313" key="15">
    <source>
        <dbReference type="EMBL" id="CCH68940.1"/>
    </source>
</evidence>
<comment type="caution">
    <text evidence="15">The sequence shown here is derived from an EMBL/GenBank/DDBJ whole genome shotgun (WGS) entry which is preliminary data.</text>
</comment>
<comment type="subcellular location">
    <subcellularLocation>
        <location evidence="8">Cytoplasm</location>
    </subcellularLocation>
</comment>
<comment type="domain">
    <text evidence="8">Domain I is involved in oligomerization and binding regulators, domain II is flexibile and of varying length in different bacteria, domain III forms the AAA+ region, while domain IV binds dsDNA.</text>
</comment>
<dbReference type="GO" id="GO:0005737">
    <property type="term" value="C:cytoplasm"/>
    <property type="evidence" value="ECO:0007669"/>
    <property type="project" value="UniProtKB-SubCell"/>
</dbReference>
<keyword evidence="5 8" id="KW-0067">ATP-binding</keyword>
<dbReference type="Gene3D" id="1.10.8.60">
    <property type="match status" value="1"/>
</dbReference>
<dbReference type="NCBIfam" id="TIGR00362">
    <property type="entry name" value="DnaA"/>
    <property type="match status" value="1"/>
</dbReference>
<evidence type="ECO:0000256" key="2">
    <source>
        <dbReference type="ARBA" id="ARBA00022490"/>
    </source>
</evidence>
<dbReference type="eggNOG" id="COG0593">
    <property type="taxonomic scope" value="Bacteria"/>
</dbReference>
<dbReference type="FunFam" id="3.40.50.300:FF:000150">
    <property type="entry name" value="Chromosomal replication initiator protein DnaA"/>
    <property type="match status" value="1"/>
</dbReference>
<evidence type="ECO:0000259" key="13">
    <source>
        <dbReference type="SMART" id="SM00382"/>
    </source>
</evidence>
<dbReference type="CDD" id="cd06571">
    <property type="entry name" value="Bac_DnaA_C"/>
    <property type="match status" value="1"/>
</dbReference>
<dbReference type="HOGENOM" id="CLU_026910_2_0_11"/>
<feature type="binding site" evidence="8">
    <location>
        <position position="228"/>
    </location>
    <ligand>
        <name>ATP</name>
        <dbReference type="ChEBI" id="CHEBI:30616"/>
    </ligand>
</feature>
<dbReference type="HAMAP" id="MF_00377">
    <property type="entry name" value="DnaA_bact"/>
    <property type="match status" value="1"/>
</dbReference>
<dbReference type="SUPFAM" id="SSF52540">
    <property type="entry name" value="P-loop containing nucleoside triphosphate hydrolases"/>
    <property type="match status" value="1"/>
</dbReference>
<dbReference type="Gene3D" id="3.40.50.300">
    <property type="entry name" value="P-loop containing nucleotide triphosphate hydrolases"/>
    <property type="match status" value="1"/>
</dbReference>
<dbReference type="GO" id="GO:0005886">
    <property type="term" value="C:plasma membrane"/>
    <property type="evidence" value="ECO:0007669"/>
    <property type="project" value="TreeGrafter"/>
</dbReference>
<comment type="subunit">
    <text evidence="8">Oligomerizes as a right-handed, spiral filament on DNA at oriC.</text>
</comment>
<dbReference type="GO" id="GO:0006275">
    <property type="term" value="P:regulation of DNA replication"/>
    <property type="evidence" value="ECO:0007669"/>
    <property type="project" value="UniProtKB-UniRule"/>
</dbReference>
<feature type="region of interest" description="Domain I, interacts with DnaA modulators" evidence="8">
    <location>
        <begin position="1"/>
        <end position="158"/>
    </location>
</feature>
<sequence>MADASMTSVWVRILRALDREGVSHQERAFLSITRLAGVLDETALIAVPNDFSKDIVETRLRGRISGHLTAELDRPLRLAVTVDPSLAEAEPLDLDAHDSQDHSLATDPQRATQDDPALVNGVADLAVVDLDDPEVRRAQRRLELDGLDADETPMPRAAEPTGIPANLRRGSNPENVELTRLNPKYTFETFVIGASNRFAHAAATAVGETPAKAYNPLFIYGGSGLGKTHLLHAIGHYARSLYPNVKVRYVNSEEFTNDFINSVRDGKAAEFQRRYRYVDVLLIDDIQFLQGKEQTQEEFFHTFNALHNANKQVVVTSDVAPKQLAGMEERLRSRLEWGLLTDVQPPDLETRIAILRKKAIHERLSVPDDVMEFIASRISTNIRELEGALIRVTAFANLNRQPVDLALAEIVLRDLIPTEGGEITSATIMAQTAAYFGLTLEDLRGSSRSRVLVNARQIAMYLCRELTSMSLPEIGKEFNKDHTTVMHANKKIGQLMAERRAIYNNVTELTGRIKQQSR</sequence>
<dbReference type="FunFam" id="1.10.1750.10:FF:000002">
    <property type="entry name" value="Chromosomal replication initiator protein DnaA"/>
    <property type="match status" value="1"/>
</dbReference>
<dbReference type="AlphaFoldDB" id="N0DZW3"/>
<organism evidence="15 16">
    <name type="scientific">Phycicoccus elongatus Lp2</name>
    <dbReference type="NCBI Taxonomy" id="1193181"/>
    <lineage>
        <taxon>Bacteria</taxon>
        <taxon>Bacillati</taxon>
        <taxon>Actinomycetota</taxon>
        <taxon>Actinomycetes</taxon>
        <taxon>Micrococcales</taxon>
        <taxon>Intrasporangiaceae</taxon>
        <taxon>Phycicoccus</taxon>
    </lineage>
</organism>
<dbReference type="Gene3D" id="1.10.1750.10">
    <property type="match status" value="1"/>
</dbReference>
<dbReference type="PANTHER" id="PTHR30050">
    <property type="entry name" value="CHROMOSOMAL REPLICATION INITIATOR PROTEIN DNAA"/>
    <property type="match status" value="1"/>
</dbReference>
<evidence type="ECO:0000259" key="14">
    <source>
        <dbReference type="SMART" id="SM00760"/>
    </source>
</evidence>
<keyword evidence="6 8" id="KW-0446">Lipid-binding</keyword>
<dbReference type="EMBL" id="CAIZ01000030">
    <property type="protein sequence ID" value="CCH68940.1"/>
    <property type="molecule type" value="Genomic_DNA"/>
</dbReference>
<dbReference type="SUPFAM" id="SSF48295">
    <property type="entry name" value="TrpR-like"/>
    <property type="match status" value="1"/>
</dbReference>
<dbReference type="PANTHER" id="PTHR30050:SF2">
    <property type="entry name" value="CHROMOSOMAL REPLICATION INITIATOR PROTEIN DNAA"/>
    <property type="match status" value="1"/>
</dbReference>
<evidence type="ECO:0000256" key="8">
    <source>
        <dbReference type="HAMAP-Rule" id="MF_00377"/>
    </source>
</evidence>
<keyword evidence="16" id="KW-1185">Reference proteome</keyword>
<dbReference type="PRINTS" id="PR00051">
    <property type="entry name" value="DNAA"/>
</dbReference>
<keyword evidence="2 8" id="KW-0963">Cytoplasm</keyword>
<dbReference type="InterPro" id="IPR003593">
    <property type="entry name" value="AAA+_ATPase"/>
</dbReference>
<name>N0DZW3_9MICO</name>
<dbReference type="Gene3D" id="3.30.300.180">
    <property type="match status" value="1"/>
</dbReference>
<dbReference type="InterPro" id="IPR013159">
    <property type="entry name" value="DnaA_C"/>
</dbReference>
<evidence type="ECO:0000256" key="7">
    <source>
        <dbReference type="ARBA" id="ARBA00023125"/>
    </source>
</evidence>